<dbReference type="Gene3D" id="2.40.10.220">
    <property type="entry name" value="predicted glycosyltransferase like domains"/>
    <property type="match status" value="1"/>
</dbReference>
<dbReference type="InterPro" id="IPR000182">
    <property type="entry name" value="GNAT_dom"/>
</dbReference>
<dbReference type="SUPFAM" id="SSF141371">
    <property type="entry name" value="PilZ domain-like"/>
    <property type="match status" value="1"/>
</dbReference>
<accession>A0A445MVN6</accession>
<dbReference type="GO" id="GO:0016747">
    <property type="term" value="F:acyltransferase activity, transferring groups other than amino-acyl groups"/>
    <property type="evidence" value="ECO:0007669"/>
    <property type="project" value="InterPro"/>
</dbReference>
<proteinExistence type="predicted"/>
<evidence type="ECO:0000256" key="2">
    <source>
        <dbReference type="ARBA" id="ARBA00023315"/>
    </source>
</evidence>
<protein>
    <recommendedName>
        <fullName evidence="3">N-acetyltransferase domain-containing protein</fullName>
    </recommendedName>
</protein>
<reference evidence="4" key="1">
    <citation type="submission" date="2018-01" db="EMBL/GenBank/DDBJ databases">
        <authorList>
            <person name="Regsiter A."/>
            <person name="William W."/>
        </authorList>
    </citation>
    <scope>NUCLEOTIDE SEQUENCE</scope>
    <source>
        <strain evidence="4">TRIP AH-1</strain>
    </source>
</reference>
<dbReference type="InterPro" id="IPR050832">
    <property type="entry name" value="Bact_Acetyltransf"/>
</dbReference>
<evidence type="ECO:0000313" key="4">
    <source>
        <dbReference type="EMBL" id="SPD73421.1"/>
    </source>
</evidence>
<dbReference type="SUPFAM" id="SSF55729">
    <property type="entry name" value="Acyl-CoA N-acyltransferases (Nat)"/>
    <property type="match status" value="1"/>
</dbReference>
<gene>
    <name evidence="4" type="ORF">PITCH_A1880006</name>
</gene>
<dbReference type="PROSITE" id="PS51186">
    <property type="entry name" value="GNAT"/>
    <property type="match status" value="1"/>
</dbReference>
<evidence type="ECO:0000259" key="3">
    <source>
        <dbReference type="PROSITE" id="PS51186"/>
    </source>
</evidence>
<dbReference type="GO" id="GO:0035438">
    <property type="term" value="F:cyclic-di-GMP binding"/>
    <property type="evidence" value="ECO:0007669"/>
    <property type="project" value="InterPro"/>
</dbReference>
<dbReference type="PANTHER" id="PTHR43877">
    <property type="entry name" value="AMINOALKYLPHOSPHONATE N-ACETYLTRANSFERASE-RELATED-RELATED"/>
    <property type="match status" value="1"/>
</dbReference>
<keyword evidence="2" id="KW-0012">Acyltransferase</keyword>
<dbReference type="InterPro" id="IPR009875">
    <property type="entry name" value="PilZ_domain"/>
</dbReference>
<dbReference type="EMBL" id="OJIN01000099">
    <property type="protein sequence ID" value="SPD73421.1"/>
    <property type="molecule type" value="Genomic_DNA"/>
</dbReference>
<organism evidence="4">
    <name type="scientific">uncultured Desulfobacterium sp</name>
    <dbReference type="NCBI Taxonomy" id="201089"/>
    <lineage>
        <taxon>Bacteria</taxon>
        <taxon>Pseudomonadati</taxon>
        <taxon>Thermodesulfobacteriota</taxon>
        <taxon>Desulfobacteria</taxon>
        <taxon>Desulfobacterales</taxon>
        <taxon>Desulfobacteriaceae</taxon>
        <taxon>Desulfobacterium</taxon>
        <taxon>environmental samples</taxon>
    </lineage>
</organism>
<dbReference type="Pfam" id="PF00583">
    <property type="entry name" value="Acetyltransf_1"/>
    <property type="match status" value="1"/>
</dbReference>
<dbReference type="Gene3D" id="3.40.630.30">
    <property type="match status" value="1"/>
</dbReference>
<feature type="domain" description="N-acetyltransferase" evidence="3">
    <location>
        <begin position="2"/>
        <end position="166"/>
    </location>
</feature>
<name>A0A445MVN6_9BACT</name>
<dbReference type="AlphaFoldDB" id="A0A445MVN6"/>
<dbReference type="InterPro" id="IPR016181">
    <property type="entry name" value="Acyl_CoA_acyltransferase"/>
</dbReference>
<evidence type="ECO:0000256" key="1">
    <source>
        <dbReference type="ARBA" id="ARBA00022679"/>
    </source>
</evidence>
<dbReference type="Pfam" id="PF07238">
    <property type="entry name" value="PilZ"/>
    <property type="match status" value="1"/>
</dbReference>
<dbReference type="CDD" id="cd04301">
    <property type="entry name" value="NAT_SF"/>
    <property type="match status" value="1"/>
</dbReference>
<sequence length="267" mass="29852">MITIRQCRPDDWETIKTLRLSALADAPYAFSETLEEARQMPDSGWQNIAIRSSRGEEAIYALALDDEKPVGMAVGFISQTDMKRAHVAALWVDPGHRGEGIAKGLVRYLINWASDVGVKVLTASVSLDNLKAQAFYNSSGFEFCEFPWTGRPDLERLEILMKKLLDPRGRGQRFAKSAMGVKATKFAEKRNAPRQEIRIAVNFDYDDKTHTELIMNMSRTGLFISSPARIPVGRDLRLNFISPENGPSTCFGKVVWADQNGIGVQLQ</sequence>
<keyword evidence="1" id="KW-0808">Transferase</keyword>